<comment type="similarity">
    <text evidence="1 5">Belongs to the universal ribosomal protein uL30 family.</text>
</comment>
<evidence type="ECO:0000256" key="1">
    <source>
        <dbReference type="ARBA" id="ARBA00007594"/>
    </source>
</evidence>
<sequence length="59" mass="6595">MAKIKITQIRSIIKRPKNQKATITALGLGKINKTVERENTPQLQGMISKVSHLVKVQDV</sequence>
<proteinExistence type="inferred from homology"/>
<dbReference type="NCBIfam" id="TIGR01308">
    <property type="entry name" value="rpmD_bact"/>
    <property type="match status" value="1"/>
</dbReference>
<reference evidence="8" key="1">
    <citation type="journal article" date="2019" name="Int. J. Syst. Evol. Microbiol.">
        <title>The Global Catalogue of Microorganisms (GCM) 10K type strain sequencing project: providing services to taxonomists for standard genome sequencing and annotation.</title>
        <authorList>
            <consortium name="The Broad Institute Genomics Platform"/>
            <consortium name="The Broad Institute Genome Sequencing Center for Infectious Disease"/>
            <person name="Wu L."/>
            <person name="Ma J."/>
        </authorList>
    </citation>
    <scope>NUCLEOTIDE SEQUENCE [LARGE SCALE GENOMIC DNA]</scope>
    <source>
        <strain evidence="8">CECT 7706</strain>
    </source>
</reference>
<dbReference type="Pfam" id="PF00327">
    <property type="entry name" value="Ribosomal_L30"/>
    <property type="match status" value="1"/>
</dbReference>
<dbReference type="CDD" id="cd01658">
    <property type="entry name" value="Ribosomal_L30"/>
    <property type="match status" value="1"/>
</dbReference>
<dbReference type="InterPro" id="IPR036919">
    <property type="entry name" value="Ribo_uL30_ferredoxin-like_sf"/>
</dbReference>
<gene>
    <name evidence="5 7" type="primary">rpmD</name>
    <name evidence="7" type="ORF">QWZ15_03540</name>
</gene>
<dbReference type="PIRSF" id="PIRSF002211">
    <property type="entry name" value="Ribosomal_L30_bac-type"/>
    <property type="match status" value="1"/>
</dbReference>
<keyword evidence="3 5" id="KW-0689">Ribosomal protein</keyword>
<evidence type="ECO:0000256" key="5">
    <source>
        <dbReference type="HAMAP-Rule" id="MF_01371"/>
    </source>
</evidence>
<evidence type="ECO:0000313" key="8">
    <source>
        <dbReference type="Proteomes" id="UP001236663"/>
    </source>
</evidence>
<dbReference type="PANTHER" id="PTHR15892">
    <property type="entry name" value="MITOCHONDRIAL RIBOSOMAL PROTEIN L30"/>
    <property type="match status" value="1"/>
</dbReference>
<dbReference type="InterPro" id="IPR016082">
    <property type="entry name" value="Ribosomal_uL30_ferredoxin-like"/>
</dbReference>
<dbReference type="PANTHER" id="PTHR15892:SF2">
    <property type="entry name" value="LARGE RIBOSOMAL SUBUNIT PROTEIN UL30M"/>
    <property type="match status" value="1"/>
</dbReference>
<comment type="caution">
    <text evidence="7">The sequence shown here is derived from an EMBL/GenBank/DDBJ whole genome shotgun (WGS) entry which is preliminary data.</text>
</comment>
<evidence type="ECO:0000256" key="3">
    <source>
        <dbReference type="ARBA" id="ARBA00022980"/>
    </source>
</evidence>
<dbReference type="HAMAP" id="MF_01371_B">
    <property type="entry name" value="Ribosomal_uL30_B"/>
    <property type="match status" value="1"/>
</dbReference>
<organism evidence="7 8">
    <name type="scientific">Cyclobacterium jeungdonense</name>
    <dbReference type="NCBI Taxonomy" id="708087"/>
    <lineage>
        <taxon>Bacteria</taxon>
        <taxon>Pseudomonadati</taxon>
        <taxon>Bacteroidota</taxon>
        <taxon>Cytophagia</taxon>
        <taxon>Cytophagales</taxon>
        <taxon>Cyclobacteriaceae</taxon>
        <taxon>Cyclobacterium</taxon>
    </lineage>
</organism>
<evidence type="ECO:0000313" key="7">
    <source>
        <dbReference type="EMBL" id="MDN3686894.1"/>
    </source>
</evidence>
<protein>
    <recommendedName>
        <fullName evidence="5">Large ribosomal subunit protein uL30</fullName>
    </recommendedName>
</protein>
<accession>A0ABT8C4B7</accession>
<evidence type="ECO:0000259" key="6">
    <source>
        <dbReference type="Pfam" id="PF00327"/>
    </source>
</evidence>
<dbReference type="Proteomes" id="UP001236663">
    <property type="component" value="Unassembled WGS sequence"/>
</dbReference>
<evidence type="ECO:0000256" key="4">
    <source>
        <dbReference type="ARBA" id="ARBA00023274"/>
    </source>
</evidence>
<name>A0ABT8C4B7_9BACT</name>
<comment type="subunit">
    <text evidence="2 5">Part of the 50S ribosomal subunit.</text>
</comment>
<dbReference type="GO" id="GO:0005840">
    <property type="term" value="C:ribosome"/>
    <property type="evidence" value="ECO:0007669"/>
    <property type="project" value="UniProtKB-KW"/>
</dbReference>
<dbReference type="Gene3D" id="3.30.1390.20">
    <property type="entry name" value="Ribosomal protein L30, ferredoxin-like fold domain"/>
    <property type="match status" value="1"/>
</dbReference>
<dbReference type="SUPFAM" id="SSF55129">
    <property type="entry name" value="Ribosomal protein L30p/L7e"/>
    <property type="match status" value="1"/>
</dbReference>
<dbReference type="RefSeq" id="WP_205602030.1">
    <property type="nucleotide sequence ID" value="NZ_JAUFQS010000004.1"/>
</dbReference>
<keyword evidence="4 5" id="KW-0687">Ribonucleoprotein</keyword>
<feature type="domain" description="Large ribosomal subunit protein uL30-like ferredoxin-like fold" evidence="6">
    <location>
        <begin position="4"/>
        <end position="54"/>
    </location>
</feature>
<dbReference type="InterPro" id="IPR005996">
    <property type="entry name" value="Ribosomal_uL30_bac-type"/>
</dbReference>
<dbReference type="EMBL" id="JAUFQS010000004">
    <property type="protein sequence ID" value="MDN3686894.1"/>
    <property type="molecule type" value="Genomic_DNA"/>
</dbReference>
<keyword evidence="8" id="KW-1185">Reference proteome</keyword>
<evidence type="ECO:0000256" key="2">
    <source>
        <dbReference type="ARBA" id="ARBA00011838"/>
    </source>
</evidence>